<protein>
    <submittedName>
        <fullName evidence="1">Uncharacterized protein</fullName>
    </submittedName>
</protein>
<gene>
    <name evidence="1" type="ORF">UCMB321_1524</name>
</gene>
<name>A0A0C2EFL7_9PSED</name>
<keyword evidence="2" id="KW-1185">Reference proteome</keyword>
<evidence type="ECO:0000313" key="2">
    <source>
        <dbReference type="Proteomes" id="UP000031535"/>
    </source>
</evidence>
<evidence type="ECO:0000313" key="1">
    <source>
        <dbReference type="EMBL" id="KIH84844.1"/>
    </source>
</evidence>
<proteinExistence type="predicted"/>
<reference evidence="1 2" key="1">
    <citation type="submission" date="2015-01" db="EMBL/GenBank/DDBJ databases">
        <title>Complete genome of Pseudomonas batumici UCM B-321 producer of the batumin antibiotic with strong antistaphilococcal and potential anticancer activity.</title>
        <authorList>
            <person name="Klochko V.V."/>
            <person name="Zelena L.B."/>
            <person name="Elena K.A."/>
            <person name="Reva O.N."/>
        </authorList>
    </citation>
    <scope>NUCLEOTIDE SEQUENCE [LARGE SCALE GENOMIC DNA]</scope>
    <source>
        <strain evidence="1 2">UCM B-321</strain>
    </source>
</reference>
<organism evidence="1 2">
    <name type="scientific">Pseudomonas batumici</name>
    <dbReference type="NCBI Taxonomy" id="226910"/>
    <lineage>
        <taxon>Bacteria</taxon>
        <taxon>Pseudomonadati</taxon>
        <taxon>Pseudomonadota</taxon>
        <taxon>Gammaproteobacteria</taxon>
        <taxon>Pseudomonadales</taxon>
        <taxon>Pseudomonadaceae</taxon>
        <taxon>Pseudomonas</taxon>
    </lineage>
</organism>
<comment type="caution">
    <text evidence="1">The sequence shown here is derived from an EMBL/GenBank/DDBJ whole genome shotgun (WGS) entry which is preliminary data.</text>
</comment>
<accession>A0A0C2EFL7</accession>
<dbReference type="PATRIC" id="fig|226910.6.peg.1516"/>
<dbReference type="Proteomes" id="UP000031535">
    <property type="component" value="Unassembled WGS sequence"/>
</dbReference>
<sequence length="47" mass="4870">MHNGGARARLQDIEAHGVSPGGLPVGIRLFLLSGTACLKQRGTISRG</sequence>
<dbReference type="EMBL" id="JXDG01000014">
    <property type="protein sequence ID" value="KIH84844.1"/>
    <property type="molecule type" value="Genomic_DNA"/>
</dbReference>
<dbReference type="AlphaFoldDB" id="A0A0C2EFL7"/>